<dbReference type="PROSITE" id="PS00217">
    <property type="entry name" value="SUGAR_TRANSPORT_2"/>
    <property type="match status" value="1"/>
</dbReference>
<dbReference type="InterPro" id="IPR050814">
    <property type="entry name" value="Myo-inositol_Transporter"/>
</dbReference>
<dbReference type="InterPro" id="IPR005829">
    <property type="entry name" value="Sugar_transporter_CS"/>
</dbReference>
<evidence type="ECO:0000256" key="6">
    <source>
        <dbReference type="ARBA" id="ARBA00023136"/>
    </source>
</evidence>
<comment type="similarity">
    <text evidence="2 7">Belongs to the major facilitator superfamily. Sugar transporter (TC 2.A.1.1) family.</text>
</comment>
<dbReference type="InterPro" id="IPR005828">
    <property type="entry name" value="MFS_sugar_transport-like"/>
</dbReference>
<evidence type="ECO:0000256" key="2">
    <source>
        <dbReference type="ARBA" id="ARBA00010992"/>
    </source>
</evidence>
<keyword evidence="5 8" id="KW-1133">Transmembrane helix</keyword>
<feature type="transmembrane region" description="Helical" evidence="8">
    <location>
        <begin position="453"/>
        <end position="479"/>
    </location>
</feature>
<evidence type="ECO:0000256" key="5">
    <source>
        <dbReference type="ARBA" id="ARBA00022989"/>
    </source>
</evidence>
<feature type="transmembrane region" description="Helical" evidence="8">
    <location>
        <begin position="327"/>
        <end position="349"/>
    </location>
</feature>
<evidence type="ECO:0000256" key="3">
    <source>
        <dbReference type="ARBA" id="ARBA00022448"/>
    </source>
</evidence>
<dbReference type="Pfam" id="PF00083">
    <property type="entry name" value="Sugar_tr"/>
    <property type="match status" value="2"/>
</dbReference>
<proteinExistence type="inferred from homology"/>
<keyword evidence="3 7" id="KW-0813">Transport</keyword>
<sequence length="574" mass="59512">MASNSSGGVLVAERAALLEGQTSSDQTTVRPAPSWLSPRCYVWLLTLICGTGGFLFGYDTGVISGALPYMQDDILSSYRTDPARLSWIQGAIVSAAVAGAAGGSALGGLLSDLVGRKKALLAGDVLFAAGALLMAAAPDILVIIAGRALVGVGVGLASVTVPVYIAESAPAEVRATLVSVNVLMITSGQFVAYLADYLFTYVPGTWRWMLGVAAVPALLQMVGLVFLPESPRWLLAHGREREGRAALEKLVISADVDKEAADIGAQVDADRAARVSIWTALGTPELQAQLHIGVGLQVLQQLVGINTVMYYTPVILELAGVHDKRTALLVALAPAAVNALGTVVGMVAIDKCGRRKLLQSSLCAVALALLLLGAAFRVSETHAPPVEPGGSCPAASLAATCTQCIRQGCDFCGPAADAAAAGVCMARGDDCPPGPPGRPPTYMPYTAGCPSGFMPLILGGLLLYLAAFSPGLGPVPWAVNAEIFPPQVRGFASGVSATANWLTNAAVAQTFLVLTRAFGGSGTFWLYAAIAAAGAVWAHFTVVETQGLSLEEVQEFFRARTRTKRAASQQRLQP</sequence>
<dbReference type="NCBIfam" id="TIGR00879">
    <property type="entry name" value="SP"/>
    <property type="match status" value="1"/>
</dbReference>
<dbReference type="PROSITE" id="PS50850">
    <property type="entry name" value="MFS"/>
    <property type="match status" value="1"/>
</dbReference>
<protein>
    <recommendedName>
        <fullName evidence="9">Major facilitator superfamily (MFS) profile domain-containing protein</fullName>
    </recommendedName>
</protein>
<feature type="transmembrane region" description="Helical" evidence="8">
    <location>
        <begin position="40"/>
        <end position="67"/>
    </location>
</feature>
<evidence type="ECO:0000313" key="10">
    <source>
        <dbReference type="EMBL" id="KAK9901365.1"/>
    </source>
</evidence>
<dbReference type="Proteomes" id="UP001491310">
    <property type="component" value="Unassembled WGS sequence"/>
</dbReference>
<feature type="transmembrane region" description="Helical" evidence="8">
    <location>
        <begin position="361"/>
        <end position="379"/>
    </location>
</feature>
<evidence type="ECO:0000256" key="8">
    <source>
        <dbReference type="SAM" id="Phobius"/>
    </source>
</evidence>
<keyword evidence="11" id="KW-1185">Reference proteome</keyword>
<gene>
    <name evidence="10" type="ORF">WJX75_008734</name>
</gene>
<dbReference type="Gene3D" id="1.20.1250.20">
    <property type="entry name" value="MFS general substrate transporter like domains"/>
    <property type="match status" value="2"/>
</dbReference>
<feature type="transmembrane region" description="Helical" evidence="8">
    <location>
        <begin position="524"/>
        <end position="543"/>
    </location>
</feature>
<feature type="transmembrane region" description="Helical" evidence="8">
    <location>
        <begin position="177"/>
        <end position="199"/>
    </location>
</feature>
<feature type="transmembrane region" description="Helical" evidence="8">
    <location>
        <begin position="87"/>
        <end position="107"/>
    </location>
</feature>
<keyword evidence="6 8" id="KW-0472">Membrane</keyword>
<feature type="transmembrane region" description="Helical" evidence="8">
    <location>
        <begin position="302"/>
        <end position="321"/>
    </location>
</feature>
<feature type="transmembrane region" description="Helical" evidence="8">
    <location>
        <begin position="119"/>
        <end position="137"/>
    </location>
</feature>
<feature type="transmembrane region" description="Helical" evidence="8">
    <location>
        <begin position="143"/>
        <end position="165"/>
    </location>
</feature>
<reference evidence="10 11" key="1">
    <citation type="journal article" date="2024" name="Nat. Commun.">
        <title>Phylogenomics reveals the evolutionary origins of lichenization in chlorophyte algae.</title>
        <authorList>
            <person name="Puginier C."/>
            <person name="Libourel C."/>
            <person name="Otte J."/>
            <person name="Skaloud P."/>
            <person name="Haon M."/>
            <person name="Grisel S."/>
            <person name="Petersen M."/>
            <person name="Berrin J.G."/>
            <person name="Delaux P.M."/>
            <person name="Dal Grande F."/>
            <person name="Keller J."/>
        </authorList>
    </citation>
    <scope>NUCLEOTIDE SEQUENCE [LARGE SCALE GENOMIC DNA]</scope>
    <source>
        <strain evidence="10 11">SAG 216-7</strain>
    </source>
</reference>
<dbReference type="SUPFAM" id="SSF103473">
    <property type="entry name" value="MFS general substrate transporter"/>
    <property type="match status" value="1"/>
</dbReference>
<name>A0ABR2YBG0_9CHLO</name>
<evidence type="ECO:0000256" key="7">
    <source>
        <dbReference type="RuleBase" id="RU003346"/>
    </source>
</evidence>
<dbReference type="PANTHER" id="PTHR48020:SF12">
    <property type="entry name" value="PROTON MYO-INOSITOL COTRANSPORTER"/>
    <property type="match status" value="1"/>
</dbReference>
<comment type="subcellular location">
    <subcellularLocation>
        <location evidence="1">Membrane</location>
        <topology evidence="1">Multi-pass membrane protein</topology>
    </subcellularLocation>
</comment>
<dbReference type="PRINTS" id="PR00171">
    <property type="entry name" value="SUGRTRNSPORT"/>
</dbReference>
<dbReference type="PANTHER" id="PTHR48020">
    <property type="entry name" value="PROTON MYO-INOSITOL COTRANSPORTER"/>
    <property type="match status" value="1"/>
</dbReference>
<dbReference type="InterPro" id="IPR036259">
    <property type="entry name" value="MFS_trans_sf"/>
</dbReference>
<keyword evidence="4 8" id="KW-0812">Transmembrane</keyword>
<evidence type="ECO:0000256" key="1">
    <source>
        <dbReference type="ARBA" id="ARBA00004141"/>
    </source>
</evidence>
<comment type="caution">
    <text evidence="10">The sequence shown here is derived from an EMBL/GenBank/DDBJ whole genome shotgun (WGS) entry which is preliminary data.</text>
</comment>
<dbReference type="InterPro" id="IPR003663">
    <property type="entry name" value="Sugar/inositol_transpt"/>
</dbReference>
<evidence type="ECO:0000259" key="9">
    <source>
        <dbReference type="PROSITE" id="PS50850"/>
    </source>
</evidence>
<evidence type="ECO:0000313" key="11">
    <source>
        <dbReference type="Proteomes" id="UP001491310"/>
    </source>
</evidence>
<dbReference type="EMBL" id="JALJOT010000018">
    <property type="protein sequence ID" value="KAK9901365.1"/>
    <property type="molecule type" value="Genomic_DNA"/>
</dbReference>
<organism evidence="10 11">
    <name type="scientific">Coccomyxa subellipsoidea</name>
    <dbReference type="NCBI Taxonomy" id="248742"/>
    <lineage>
        <taxon>Eukaryota</taxon>
        <taxon>Viridiplantae</taxon>
        <taxon>Chlorophyta</taxon>
        <taxon>core chlorophytes</taxon>
        <taxon>Trebouxiophyceae</taxon>
        <taxon>Trebouxiophyceae incertae sedis</taxon>
        <taxon>Coccomyxaceae</taxon>
        <taxon>Coccomyxa</taxon>
    </lineage>
</organism>
<dbReference type="PROSITE" id="PS00216">
    <property type="entry name" value="SUGAR_TRANSPORT_1"/>
    <property type="match status" value="1"/>
</dbReference>
<dbReference type="InterPro" id="IPR020846">
    <property type="entry name" value="MFS_dom"/>
</dbReference>
<accession>A0ABR2YBG0</accession>
<feature type="transmembrane region" description="Helical" evidence="8">
    <location>
        <begin position="205"/>
        <end position="227"/>
    </location>
</feature>
<feature type="domain" description="Major facilitator superfamily (MFS) profile" evidence="9">
    <location>
        <begin position="45"/>
        <end position="546"/>
    </location>
</feature>
<evidence type="ECO:0000256" key="4">
    <source>
        <dbReference type="ARBA" id="ARBA00022692"/>
    </source>
</evidence>